<dbReference type="RefSeq" id="WP_141254150.1">
    <property type="nucleotide sequence ID" value="NZ_BJMH01000007.1"/>
</dbReference>
<dbReference type="AlphaFoldDB" id="A0A4Y3PG20"/>
<protein>
    <submittedName>
        <fullName evidence="1">Uncharacterized protein</fullName>
    </submittedName>
</protein>
<dbReference type="Proteomes" id="UP000316882">
    <property type="component" value="Unassembled WGS sequence"/>
</dbReference>
<evidence type="ECO:0000313" key="2">
    <source>
        <dbReference type="Proteomes" id="UP000316882"/>
    </source>
</evidence>
<keyword evidence="2" id="KW-1185">Reference proteome</keyword>
<comment type="caution">
    <text evidence="1">The sequence shown here is derived from an EMBL/GenBank/DDBJ whole genome shotgun (WGS) entry which is preliminary data.</text>
</comment>
<reference evidence="1 2" key="1">
    <citation type="submission" date="2019-06" db="EMBL/GenBank/DDBJ databases">
        <title>Whole genome shotgun sequence of Brevibacillus parabrevis NBRC 12334.</title>
        <authorList>
            <person name="Hosoyama A."/>
            <person name="Uohara A."/>
            <person name="Ohji S."/>
            <person name="Ichikawa N."/>
        </authorList>
    </citation>
    <scope>NUCLEOTIDE SEQUENCE [LARGE SCALE GENOMIC DNA]</scope>
    <source>
        <strain evidence="1 2">NBRC 12334</strain>
    </source>
</reference>
<organism evidence="1 2">
    <name type="scientific">Brevibacillus parabrevis</name>
    <dbReference type="NCBI Taxonomy" id="54914"/>
    <lineage>
        <taxon>Bacteria</taxon>
        <taxon>Bacillati</taxon>
        <taxon>Bacillota</taxon>
        <taxon>Bacilli</taxon>
        <taxon>Bacillales</taxon>
        <taxon>Paenibacillaceae</taxon>
        <taxon>Brevibacillus</taxon>
    </lineage>
</organism>
<accession>A0A4Y3PG20</accession>
<dbReference type="EMBL" id="BJMH01000007">
    <property type="protein sequence ID" value="GEB32404.1"/>
    <property type="molecule type" value="Genomic_DNA"/>
</dbReference>
<proteinExistence type="predicted"/>
<evidence type="ECO:0000313" key="1">
    <source>
        <dbReference type="EMBL" id="GEB32404.1"/>
    </source>
</evidence>
<name>A0A4Y3PG20_BREPA</name>
<gene>
    <name evidence="1" type="ORF">BPA01_19840</name>
</gene>
<sequence length="105" mass="12124">MIMRPAQILEPAGLSISQSPVIIKCGDYTYWSYTPSTNDLVLVVVAFDSNNQEVKRWEVPGYRYTLDIGIDNQNRTVVFYMWQKAPNYPNGSYPVSLTWDELRIN</sequence>